<keyword evidence="1" id="KW-0489">Methyltransferase</keyword>
<dbReference type="EMBL" id="MFFT01000002">
    <property type="protein sequence ID" value="OGF23591.1"/>
    <property type="molecule type" value="Genomic_DNA"/>
</dbReference>
<accession>A0A1F5SBH9</accession>
<dbReference type="SUPFAM" id="SSF53335">
    <property type="entry name" value="S-adenosyl-L-methionine-dependent methyltransferases"/>
    <property type="match status" value="1"/>
</dbReference>
<reference evidence="1 2" key="1">
    <citation type="journal article" date="2016" name="Nat. Commun.">
        <title>Thousands of microbial genomes shed light on interconnected biogeochemical processes in an aquifer system.</title>
        <authorList>
            <person name="Anantharaman K."/>
            <person name="Brown C.T."/>
            <person name="Hug L.A."/>
            <person name="Sharon I."/>
            <person name="Castelle C.J."/>
            <person name="Probst A.J."/>
            <person name="Thomas B.C."/>
            <person name="Singh A."/>
            <person name="Wilkins M.J."/>
            <person name="Karaoz U."/>
            <person name="Brodie E.L."/>
            <person name="Williams K.H."/>
            <person name="Hubbard S.S."/>
            <person name="Banfield J.F."/>
        </authorList>
    </citation>
    <scope>NUCLEOTIDE SEQUENCE [LARGE SCALE GENOMIC DNA]</scope>
</reference>
<sequence>MKKFLIKKVKGFLSPERYERFKRFCLNVISVANSRDLKKLATIWWVDKWNDHWYVEHYQKYFQPLRKRKLNIFEIGVGGYGNPAAGGASLRMWKYYFPRSRIFSIDIYDKHLLEEKRIKIFKGSQSDRKSLEDIFQQIGSLDIIIDDGSHINEDIVNTFKILFPLLKSGGIYVVEDIQTSYWPQFGGDSENLNNPVTAMNYFKNLADSLNYMEFMKAGYEPTYFDKNIIAIHFYHNLIFIFKGVNDEESVNKPSVN</sequence>
<name>A0A1F5SBH9_9BACT</name>
<dbReference type="GO" id="GO:0008168">
    <property type="term" value="F:methyltransferase activity"/>
    <property type="evidence" value="ECO:0007669"/>
    <property type="project" value="UniProtKB-KW"/>
</dbReference>
<evidence type="ECO:0000313" key="1">
    <source>
        <dbReference type="EMBL" id="OGF23591.1"/>
    </source>
</evidence>
<evidence type="ECO:0000313" key="2">
    <source>
        <dbReference type="Proteomes" id="UP000176877"/>
    </source>
</evidence>
<dbReference type="Gene3D" id="3.40.50.150">
    <property type="entry name" value="Vaccinia Virus protein VP39"/>
    <property type="match status" value="1"/>
</dbReference>
<dbReference type="GO" id="GO:0032259">
    <property type="term" value="P:methylation"/>
    <property type="evidence" value="ECO:0007669"/>
    <property type="project" value="UniProtKB-KW"/>
</dbReference>
<keyword evidence="1" id="KW-0808">Transferase</keyword>
<dbReference type="Proteomes" id="UP000176877">
    <property type="component" value="Unassembled WGS sequence"/>
</dbReference>
<dbReference type="AlphaFoldDB" id="A0A1F5SBH9"/>
<proteinExistence type="predicted"/>
<gene>
    <name evidence="1" type="ORF">A3D45_02285</name>
</gene>
<dbReference type="InterPro" id="IPR029063">
    <property type="entry name" value="SAM-dependent_MTases_sf"/>
</dbReference>
<organism evidence="1 2">
    <name type="scientific">Candidatus Falkowbacteria bacterium RIFCSPHIGHO2_02_FULL_42_9</name>
    <dbReference type="NCBI Taxonomy" id="1797986"/>
    <lineage>
        <taxon>Bacteria</taxon>
        <taxon>Candidatus Falkowiibacteriota</taxon>
    </lineage>
</organism>
<comment type="caution">
    <text evidence="1">The sequence shown here is derived from an EMBL/GenBank/DDBJ whole genome shotgun (WGS) entry which is preliminary data.</text>
</comment>
<protein>
    <submittedName>
        <fullName evidence="1">Methyltransferase</fullName>
    </submittedName>
</protein>